<dbReference type="PANTHER" id="PTHR33240:SF17">
    <property type="entry name" value="EUKARYOTIC PEPTIDE CHAIN RELEASE FACTOR GTP-BINDING SUBUNIT-LIKE"/>
    <property type="match status" value="1"/>
</dbReference>
<reference evidence="1" key="1">
    <citation type="submission" date="2020-06" db="EMBL/GenBank/DDBJ databases">
        <authorList>
            <person name="Li T."/>
            <person name="Hu X."/>
            <person name="Zhang T."/>
            <person name="Song X."/>
            <person name="Zhang H."/>
            <person name="Dai N."/>
            <person name="Sheng W."/>
            <person name="Hou X."/>
            <person name="Wei L."/>
        </authorList>
    </citation>
    <scope>NUCLEOTIDE SEQUENCE</scope>
    <source>
        <strain evidence="1">KEN8</strain>
        <tissue evidence="1">Leaf</tissue>
    </source>
</reference>
<proteinExistence type="predicted"/>
<organism evidence="1">
    <name type="scientific">Sesamum calycinum</name>
    <dbReference type="NCBI Taxonomy" id="2727403"/>
    <lineage>
        <taxon>Eukaryota</taxon>
        <taxon>Viridiplantae</taxon>
        <taxon>Streptophyta</taxon>
        <taxon>Embryophyta</taxon>
        <taxon>Tracheophyta</taxon>
        <taxon>Spermatophyta</taxon>
        <taxon>Magnoliopsida</taxon>
        <taxon>eudicotyledons</taxon>
        <taxon>Gunneridae</taxon>
        <taxon>Pentapetalae</taxon>
        <taxon>asterids</taxon>
        <taxon>lamiids</taxon>
        <taxon>Lamiales</taxon>
        <taxon>Pedaliaceae</taxon>
        <taxon>Sesamum</taxon>
    </lineage>
</organism>
<protein>
    <recommendedName>
        <fullName evidence="2">Gag-pol polyprotein</fullName>
    </recommendedName>
</protein>
<dbReference type="EMBL" id="JACGWM010000003">
    <property type="protein sequence ID" value="KAL0383076.1"/>
    <property type="molecule type" value="Genomic_DNA"/>
</dbReference>
<accession>A0AAW2RS95</accession>
<reference evidence="1" key="2">
    <citation type="journal article" date="2024" name="Plant">
        <title>Genomic evolution and insights into agronomic trait innovations of Sesamum species.</title>
        <authorList>
            <person name="Miao H."/>
            <person name="Wang L."/>
            <person name="Qu L."/>
            <person name="Liu H."/>
            <person name="Sun Y."/>
            <person name="Le M."/>
            <person name="Wang Q."/>
            <person name="Wei S."/>
            <person name="Zheng Y."/>
            <person name="Lin W."/>
            <person name="Duan Y."/>
            <person name="Cao H."/>
            <person name="Xiong S."/>
            <person name="Wang X."/>
            <person name="Wei L."/>
            <person name="Li C."/>
            <person name="Ma Q."/>
            <person name="Ju M."/>
            <person name="Zhao R."/>
            <person name="Li G."/>
            <person name="Mu C."/>
            <person name="Tian Q."/>
            <person name="Mei H."/>
            <person name="Zhang T."/>
            <person name="Gao T."/>
            <person name="Zhang H."/>
        </authorList>
    </citation>
    <scope>NUCLEOTIDE SEQUENCE</scope>
    <source>
        <strain evidence="1">KEN8</strain>
    </source>
</reference>
<sequence>MDNALVKGVIHMIAGGPAGGDSGRSQKRYARYLESDRKSYQILSIEKDDESFFGEKDLEGAGSQNDPMVIRMDIANFTVDKVLVDNGSSVDILLMDVLRKMEIGIASLRPVNTPLVGFGGSEILVVDTHFAYNVILGRPGLNQFQAVVTTFHLKMKFSIAHGAGKVKCDPKEARRCYNLSIKKGAEKRSDAQEQHATKIQEAEECKKMKVMERIEPVEEHKEIERVPGHAISSRLNGQIYDDRIFMKELRYVRMESFGF</sequence>
<gene>
    <name evidence="1" type="ORF">Scaly_0594900</name>
</gene>
<evidence type="ECO:0000313" key="1">
    <source>
        <dbReference type="EMBL" id="KAL0383076.1"/>
    </source>
</evidence>
<dbReference type="AlphaFoldDB" id="A0AAW2RS95"/>
<dbReference type="PANTHER" id="PTHR33240">
    <property type="entry name" value="OS08G0508500 PROTEIN"/>
    <property type="match status" value="1"/>
</dbReference>
<evidence type="ECO:0008006" key="2">
    <source>
        <dbReference type="Google" id="ProtNLM"/>
    </source>
</evidence>
<name>A0AAW2RS95_9LAMI</name>
<comment type="caution">
    <text evidence="1">The sequence shown here is derived from an EMBL/GenBank/DDBJ whole genome shotgun (WGS) entry which is preliminary data.</text>
</comment>